<accession>A0A0K2UHC1</accession>
<reference evidence="1" key="1">
    <citation type="submission" date="2014-05" db="EMBL/GenBank/DDBJ databases">
        <authorList>
            <person name="Chronopoulou M."/>
        </authorList>
    </citation>
    <scope>NUCLEOTIDE SEQUENCE</scope>
    <source>
        <tissue evidence="1">Whole organism</tissue>
    </source>
</reference>
<protein>
    <submittedName>
        <fullName evidence="1">Uncharacterized protein</fullName>
    </submittedName>
</protein>
<dbReference type="EMBL" id="HACA01020119">
    <property type="protein sequence ID" value="CDW37480.1"/>
    <property type="molecule type" value="Transcribed_RNA"/>
</dbReference>
<dbReference type="AlphaFoldDB" id="A0A0K2UHC1"/>
<evidence type="ECO:0000313" key="1">
    <source>
        <dbReference type="EMBL" id="CDW37480.1"/>
    </source>
</evidence>
<feature type="non-terminal residue" evidence="1">
    <location>
        <position position="125"/>
    </location>
</feature>
<dbReference type="OrthoDB" id="245563at2759"/>
<organism evidence="1">
    <name type="scientific">Lepeophtheirus salmonis</name>
    <name type="common">Salmon louse</name>
    <name type="synonym">Caligus salmonis</name>
    <dbReference type="NCBI Taxonomy" id="72036"/>
    <lineage>
        <taxon>Eukaryota</taxon>
        <taxon>Metazoa</taxon>
        <taxon>Ecdysozoa</taxon>
        <taxon>Arthropoda</taxon>
        <taxon>Crustacea</taxon>
        <taxon>Multicrustacea</taxon>
        <taxon>Hexanauplia</taxon>
        <taxon>Copepoda</taxon>
        <taxon>Siphonostomatoida</taxon>
        <taxon>Caligidae</taxon>
        <taxon>Lepeophtheirus</taxon>
    </lineage>
</organism>
<name>A0A0K2UHC1_LEPSM</name>
<proteinExistence type="predicted"/>
<sequence>MLGTGDRGNKRNNEESFNNYLAMVKNKMNDNFDPISNKFSSLQNSTSGKRLFSEIQRDIASWRIRLQKTNQIEASTHNELFYIDKTRALAVTGGGEMDLLNQVSRLEKKMLNSGNSQVDLSWDIH</sequence>